<comment type="caution">
    <text evidence="1">The sequence shown here is derived from an EMBL/GenBank/DDBJ whole genome shotgun (WGS) entry which is preliminary data.</text>
</comment>
<name>A0A2K3K869_TRIPR</name>
<sequence length="40" mass="4557">MGTNKPRAWYERLTQALVSFGFYSSKCDPSLFVYAHKGVT</sequence>
<protein>
    <submittedName>
        <fullName evidence="1">Retrovirus-related Pol polyprotein from transposon TNT 1-94</fullName>
    </submittedName>
</protein>
<reference evidence="1 2" key="1">
    <citation type="journal article" date="2014" name="Am. J. Bot.">
        <title>Genome assembly and annotation for red clover (Trifolium pratense; Fabaceae).</title>
        <authorList>
            <person name="Istvanek J."/>
            <person name="Jaros M."/>
            <person name="Krenek A."/>
            <person name="Repkova J."/>
        </authorList>
    </citation>
    <scope>NUCLEOTIDE SEQUENCE [LARGE SCALE GENOMIC DNA]</scope>
    <source>
        <strain evidence="2">cv. Tatra</strain>
        <tissue evidence="1">Young leaves</tissue>
    </source>
</reference>
<dbReference type="EMBL" id="ASHM01148084">
    <property type="protein sequence ID" value="PNX62466.1"/>
    <property type="molecule type" value="Genomic_DNA"/>
</dbReference>
<organism evidence="1 2">
    <name type="scientific">Trifolium pratense</name>
    <name type="common">Red clover</name>
    <dbReference type="NCBI Taxonomy" id="57577"/>
    <lineage>
        <taxon>Eukaryota</taxon>
        <taxon>Viridiplantae</taxon>
        <taxon>Streptophyta</taxon>
        <taxon>Embryophyta</taxon>
        <taxon>Tracheophyta</taxon>
        <taxon>Spermatophyta</taxon>
        <taxon>Magnoliopsida</taxon>
        <taxon>eudicotyledons</taxon>
        <taxon>Gunneridae</taxon>
        <taxon>Pentapetalae</taxon>
        <taxon>rosids</taxon>
        <taxon>fabids</taxon>
        <taxon>Fabales</taxon>
        <taxon>Fabaceae</taxon>
        <taxon>Papilionoideae</taxon>
        <taxon>50 kb inversion clade</taxon>
        <taxon>NPAAA clade</taxon>
        <taxon>Hologalegina</taxon>
        <taxon>IRL clade</taxon>
        <taxon>Trifolieae</taxon>
        <taxon>Trifolium</taxon>
    </lineage>
</organism>
<proteinExistence type="predicted"/>
<dbReference type="Proteomes" id="UP000236291">
    <property type="component" value="Unassembled WGS sequence"/>
</dbReference>
<gene>
    <name evidence="1" type="ORF">L195_g061159</name>
</gene>
<feature type="non-terminal residue" evidence="1">
    <location>
        <position position="40"/>
    </location>
</feature>
<dbReference type="AlphaFoldDB" id="A0A2K3K869"/>
<accession>A0A2K3K869</accession>
<reference evidence="1 2" key="2">
    <citation type="journal article" date="2017" name="Front. Plant Sci.">
        <title>Gene Classification and Mining of Molecular Markers Useful in Red Clover (Trifolium pratense) Breeding.</title>
        <authorList>
            <person name="Istvanek J."/>
            <person name="Dluhosova J."/>
            <person name="Dluhos P."/>
            <person name="Patkova L."/>
            <person name="Nedelnik J."/>
            <person name="Repkova J."/>
        </authorList>
    </citation>
    <scope>NUCLEOTIDE SEQUENCE [LARGE SCALE GENOMIC DNA]</scope>
    <source>
        <strain evidence="2">cv. Tatra</strain>
        <tissue evidence="1">Young leaves</tissue>
    </source>
</reference>
<evidence type="ECO:0000313" key="1">
    <source>
        <dbReference type="EMBL" id="PNX62466.1"/>
    </source>
</evidence>
<evidence type="ECO:0000313" key="2">
    <source>
        <dbReference type="Proteomes" id="UP000236291"/>
    </source>
</evidence>